<keyword evidence="8 9" id="KW-0238">DNA-binding</keyword>
<dbReference type="Gene3D" id="3.30.1640.10">
    <property type="entry name" value="mini-chromosome maintenance (MCM) complex, chain A, domain 1"/>
    <property type="match status" value="1"/>
</dbReference>
<feature type="region of interest" description="Disordered" evidence="10">
    <location>
        <begin position="625"/>
        <end position="646"/>
    </location>
</feature>
<comment type="caution">
    <text evidence="12">The sequence shown here is derived from an EMBL/GenBank/DDBJ whole genome shotgun (WGS) entry which is preliminary data.</text>
</comment>
<evidence type="ECO:0000256" key="9">
    <source>
        <dbReference type="RuleBase" id="RU004070"/>
    </source>
</evidence>
<dbReference type="Pfam" id="PF17207">
    <property type="entry name" value="MCM_OB"/>
    <property type="match status" value="1"/>
</dbReference>
<protein>
    <recommendedName>
        <fullName evidence="2">DNA helicase</fullName>
        <ecNumber evidence="2">3.6.4.12</ecNumber>
    </recommendedName>
</protein>
<evidence type="ECO:0000313" key="13">
    <source>
        <dbReference type="Proteomes" id="UP000607197"/>
    </source>
</evidence>
<keyword evidence="5" id="KW-0378">Hydrolase</keyword>
<dbReference type="Gene3D" id="1.10.10.10">
    <property type="entry name" value="Winged helix-like DNA-binding domain superfamily/Winged helix DNA-binding domain"/>
    <property type="match status" value="1"/>
</dbReference>
<organism evidence="12 13">
    <name type="scientific">Halocalculus aciditolerans</name>
    <dbReference type="NCBI Taxonomy" id="1383812"/>
    <lineage>
        <taxon>Archaea</taxon>
        <taxon>Methanobacteriati</taxon>
        <taxon>Methanobacteriota</taxon>
        <taxon>Stenosarchaea group</taxon>
        <taxon>Halobacteria</taxon>
        <taxon>Halobacteriales</taxon>
        <taxon>Halobacteriaceae</taxon>
        <taxon>Halocalculus</taxon>
    </lineage>
</organism>
<dbReference type="PANTHER" id="PTHR11630:SF66">
    <property type="entry name" value="DNA REPLICATION LICENSING FACTOR MCM4"/>
    <property type="match status" value="1"/>
</dbReference>
<evidence type="ECO:0000256" key="3">
    <source>
        <dbReference type="ARBA" id="ARBA00022705"/>
    </source>
</evidence>
<dbReference type="SUPFAM" id="SSF50249">
    <property type="entry name" value="Nucleic acid-binding proteins"/>
    <property type="match status" value="1"/>
</dbReference>
<dbReference type="PRINTS" id="PR01657">
    <property type="entry name" value="MCMFAMILY"/>
</dbReference>
<sequence length="708" mass="78395">MTGPNPDSELVEKFEEFFRRYYSDDVGELARLYPKEQKSLIVEFGDIYKFDTDVADDWLTHPSTVRDAAEEALRLYDLPIDISLGSAHVRLTDTRGAMERESIGDLGAESIGDYVAVRGQLEKVTDKLYRVVEAVFVCQRCGHETTVPQEHGEFQEPYQCASCERQGPFKLDPERSELVNLRKLKVTELPEERSNAQGEDIAVFVEDDLADWGSRENGLPDRAGEEIVALGQYVLDESGTNDNGEFDGWLLGGALHFPEDAARDIDVEEYREEFEAVAAADDTIEQLRDSIAPQLDLDEDVEAAFEGAVAWLFDSYRIEQDGGSFRGNIHMGWIGDPGKGKSTAASRLSHLSPKCEYRSGGSLKKVGLTSAAVQEEFAGKTEWTLQPGILPRANEGHCIIDEVDAVMDAETKSLHDALEGEQMLKVDKAGIKANLPTRTALLALGNPTHGRFDRYEPVAEQVDLDDALIDRMDLLFALTDVVNEERDRSKASHIIGSYRELSEEEVYERGARSEAPRDRETVDQPVADDVFKAMILYARENVFPVLSDEAAEMLEDFYVDVRDLNGGHAEDDDAAIPATPRKLEAGIRIATAFARACLSDTVEPEHAERAIRVSKRVIGLNYDPETGEFDAGRTDEGEPKSQQERRKRIKALIDDLDDAGSGGGAKMEDVLDAAQSEGIGRSQAEHDIDKLGGQGEVMFPAHGEVRTT</sequence>
<dbReference type="RefSeq" id="WP_188976718.1">
    <property type="nucleotide sequence ID" value="NZ_BMPG01000001.1"/>
</dbReference>
<evidence type="ECO:0000256" key="6">
    <source>
        <dbReference type="ARBA" id="ARBA00022806"/>
    </source>
</evidence>
<keyword evidence="4 9" id="KW-0547">Nucleotide-binding</keyword>
<dbReference type="InterPro" id="IPR041562">
    <property type="entry name" value="MCM_lid"/>
</dbReference>
<dbReference type="InterPro" id="IPR031327">
    <property type="entry name" value="MCM"/>
</dbReference>
<evidence type="ECO:0000313" key="12">
    <source>
        <dbReference type="EMBL" id="GGL54990.1"/>
    </source>
</evidence>
<evidence type="ECO:0000256" key="1">
    <source>
        <dbReference type="ARBA" id="ARBA00008010"/>
    </source>
</evidence>
<evidence type="ECO:0000256" key="10">
    <source>
        <dbReference type="SAM" id="MobiDB-lite"/>
    </source>
</evidence>
<keyword evidence="6" id="KW-0347">Helicase</keyword>
<dbReference type="GO" id="GO:0016787">
    <property type="term" value="F:hydrolase activity"/>
    <property type="evidence" value="ECO:0007669"/>
    <property type="project" value="UniProtKB-KW"/>
</dbReference>
<reference evidence="12" key="1">
    <citation type="journal article" date="2014" name="Int. J. Syst. Evol. Microbiol.">
        <title>Complete genome sequence of Corynebacterium casei LMG S-19264T (=DSM 44701T), isolated from a smear-ripened cheese.</title>
        <authorList>
            <consortium name="US DOE Joint Genome Institute (JGI-PGF)"/>
            <person name="Walter F."/>
            <person name="Albersmeier A."/>
            <person name="Kalinowski J."/>
            <person name="Ruckert C."/>
        </authorList>
    </citation>
    <scope>NUCLEOTIDE SEQUENCE</scope>
    <source>
        <strain evidence="12">JCM 19596</strain>
    </source>
</reference>
<evidence type="ECO:0000256" key="7">
    <source>
        <dbReference type="ARBA" id="ARBA00022840"/>
    </source>
</evidence>
<dbReference type="GO" id="GO:0003697">
    <property type="term" value="F:single-stranded DNA binding"/>
    <property type="evidence" value="ECO:0007669"/>
    <property type="project" value="TreeGrafter"/>
</dbReference>
<dbReference type="OrthoDB" id="6747at2157"/>
<dbReference type="GO" id="GO:0005524">
    <property type="term" value="F:ATP binding"/>
    <property type="evidence" value="ECO:0007669"/>
    <property type="project" value="UniProtKB-KW"/>
</dbReference>
<dbReference type="PANTHER" id="PTHR11630">
    <property type="entry name" value="DNA REPLICATION LICENSING FACTOR MCM FAMILY MEMBER"/>
    <property type="match status" value="1"/>
</dbReference>
<dbReference type="GO" id="GO:0006260">
    <property type="term" value="P:DNA replication"/>
    <property type="evidence" value="ECO:0007669"/>
    <property type="project" value="UniProtKB-KW"/>
</dbReference>
<keyword evidence="3" id="KW-0235">DNA replication</keyword>
<feature type="region of interest" description="Disordered" evidence="10">
    <location>
        <begin position="689"/>
        <end position="708"/>
    </location>
</feature>
<name>A0A830FI42_9EURY</name>
<keyword evidence="13" id="KW-1185">Reference proteome</keyword>
<evidence type="ECO:0000256" key="2">
    <source>
        <dbReference type="ARBA" id="ARBA00012551"/>
    </source>
</evidence>
<dbReference type="SMART" id="SM00350">
    <property type="entry name" value="MCM"/>
    <property type="match status" value="1"/>
</dbReference>
<dbReference type="AlphaFoldDB" id="A0A830FI42"/>
<evidence type="ECO:0000256" key="8">
    <source>
        <dbReference type="ARBA" id="ARBA00023125"/>
    </source>
</evidence>
<dbReference type="GO" id="GO:0017116">
    <property type="term" value="F:single-stranded DNA helicase activity"/>
    <property type="evidence" value="ECO:0007669"/>
    <property type="project" value="TreeGrafter"/>
</dbReference>
<dbReference type="InterPro" id="IPR001208">
    <property type="entry name" value="MCM_dom"/>
</dbReference>
<gene>
    <name evidence="12" type="ORF">GCM10009039_11360</name>
</gene>
<reference evidence="12" key="2">
    <citation type="submission" date="2020-09" db="EMBL/GenBank/DDBJ databases">
        <authorList>
            <person name="Sun Q."/>
            <person name="Ohkuma M."/>
        </authorList>
    </citation>
    <scope>NUCLEOTIDE SEQUENCE</scope>
    <source>
        <strain evidence="12">JCM 19596</strain>
    </source>
</reference>
<dbReference type="Pfam" id="PF17855">
    <property type="entry name" value="MCM_lid"/>
    <property type="match status" value="1"/>
</dbReference>
<dbReference type="PROSITE" id="PS50051">
    <property type="entry name" value="MCM_2"/>
    <property type="match status" value="1"/>
</dbReference>
<dbReference type="InterPro" id="IPR033762">
    <property type="entry name" value="MCM_OB"/>
</dbReference>
<dbReference type="InterPro" id="IPR036388">
    <property type="entry name" value="WH-like_DNA-bd_sf"/>
</dbReference>
<dbReference type="InterPro" id="IPR027417">
    <property type="entry name" value="P-loop_NTPase"/>
</dbReference>
<dbReference type="EMBL" id="BMPG01000001">
    <property type="protein sequence ID" value="GGL54990.1"/>
    <property type="molecule type" value="Genomic_DNA"/>
</dbReference>
<keyword evidence="7 9" id="KW-0067">ATP-binding</keyword>
<evidence type="ECO:0000256" key="4">
    <source>
        <dbReference type="ARBA" id="ARBA00022741"/>
    </source>
</evidence>
<dbReference type="GO" id="GO:0042555">
    <property type="term" value="C:MCM complex"/>
    <property type="evidence" value="ECO:0007669"/>
    <property type="project" value="TreeGrafter"/>
</dbReference>
<feature type="compositionally biased region" description="Basic and acidic residues" evidence="10">
    <location>
        <begin position="630"/>
        <end position="644"/>
    </location>
</feature>
<dbReference type="EC" id="3.6.4.12" evidence="2"/>
<dbReference type="Pfam" id="PF00493">
    <property type="entry name" value="MCM"/>
    <property type="match status" value="1"/>
</dbReference>
<dbReference type="Gene3D" id="2.40.50.140">
    <property type="entry name" value="Nucleic acid-binding proteins"/>
    <property type="match status" value="1"/>
</dbReference>
<dbReference type="Gene3D" id="2.20.28.10">
    <property type="match status" value="1"/>
</dbReference>
<dbReference type="SUPFAM" id="SSF52540">
    <property type="entry name" value="P-loop containing nucleoside triphosphate hydrolases"/>
    <property type="match status" value="1"/>
</dbReference>
<accession>A0A830FI42</accession>
<evidence type="ECO:0000259" key="11">
    <source>
        <dbReference type="PROSITE" id="PS50051"/>
    </source>
</evidence>
<proteinExistence type="inferred from homology"/>
<dbReference type="InterPro" id="IPR012340">
    <property type="entry name" value="NA-bd_OB-fold"/>
</dbReference>
<dbReference type="Gene3D" id="3.40.50.300">
    <property type="entry name" value="P-loop containing nucleotide triphosphate hydrolases"/>
    <property type="match status" value="1"/>
</dbReference>
<dbReference type="Proteomes" id="UP000607197">
    <property type="component" value="Unassembled WGS sequence"/>
</dbReference>
<dbReference type="FunFam" id="2.20.28.10:FF:000003">
    <property type="entry name" value="DNA helicase"/>
    <property type="match status" value="1"/>
</dbReference>
<evidence type="ECO:0000256" key="5">
    <source>
        <dbReference type="ARBA" id="ARBA00022801"/>
    </source>
</evidence>
<comment type="similarity">
    <text evidence="1 9">Belongs to the MCM family.</text>
</comment>
<feature type="domain" description="MCM C-terminal AAA(+) ATPase" evidence="11">
    <location>
        <begin position="283"/>
        <end position="494"/>
    </location>
</feature>